<feature type="transmembrane region" description="Helical" evidence="13">
    <location>
        <begin position="913"/>
        <end position="936"/>
    </location>
</feature>
<protein>
    <recommendedName>
        <fullName evidence="13">Cation-transporting ATPase</fullName>
        <ecNumber evidence="13">7.2.2.-</ecNumber>
    </recommendedName>
</protein>
<dbReference type="InterPro" id="IPR008250">
    <property type="entry name" value="ATPase_P-typ_transduc_dom_A_sf"/>
</dbReference>
<organism evidence="18 19">
    <name type="scientific">Macrostomum lignano</name>
    <dbReference type="NCBI Taxonomy" id="282301"/>
    <lineage>
        <taxon>Eukaryota</taxon>
        <taxon>Metazoa</taxon>
        <taxon>Spiralia</taxon>
        <taxon>Lophotrochozoa</taxon>
        <taxon>Platyhelminthes</taxon>
        <taxon>Rhabditophora</taxon>
        <taxon>Macrostomorpha</taxon>
        <taxon>Macrostomida</taxon>
        <taxon>Macrostomidae</taxon>
        <taxon>Macrostomum</taxon>
    </lineage>
</organism>
<feature type="transmembrane region" description="Helical" evidence="13">
    <location>
        <begin position="30"/>
        <end position="50"/>
    </location>
</feature>
<dbReference type="GO" id="GO:0015203">
    <property type="term" value="F:polyamine transmembrane transporter activity"/>
    <property type="evidence" value="ECO:0007669"/>
    <property type="project" value="TreeGrafter"/>
</dbReference>
<feature type="transmembrane region" description="Helical" evidence="13">
    <location>
        <begin position="254"/>
        <end position="275"/>
    </location>
</feature>
<dbReference type="Pfam" id="PF00122">
    <property type="entry name" value="E1-E2_ATPase"/>
    <property type="match status" value="1"/>
</dbReference>
<dbReference type="GO" id="GO:0019829">
    <property type="term" value="F:ATPase-coupled monoatomic cation transmembrane transporter activity"/>
    <property type="evidence" value="ECO:0007669"/>
    <property type="project" value="UniProtKB-UniRule"/>
</dbReference>
<sequence>MISILEDTINKGEDDESKIIGYKKSTVKTVLTYIGYGCTLFLLRLLFFWLPRLHIKCTQVPCALHEADSILVRDQYKQLFVEDVVIVSTAGIKLRKSGIAGSKTDKNVRLHSARCSTKSPCVDGDSAAAAAAASSTSLDNARSTAVLYSSSCPGVPVESTFRYFMHKKIKYVWQSYEQRFKRNDVFINTSCEFFHESTGLDEAEANLEFVKYGENRVHIPLTPIWKLLVVQGLHPFYIFQLFSVTLWLIEEYTIYAICIIVMSCISLSITVFVTARNERNLRKTLVDSSSVSAVRGSTSAPMELDSSRLVPGDIIEIPQSGCLMQCDAVLIAGNCIVNESMLTGESVPLLKTPIPSVDSQFSLKRHAKHILFCGTKVIQTRHSEPVRAVVVRTGFMTSKGELVRSILYPKPIAFTFNRDVINYLEVLGLFAVAGFIYTVILMHQRGDAWQKIVVRALDLITIAVPPALPAAMTIGIVFAQTRLKRRKIFCIAPKTINVSGAINLVCFDKTGTLTESGMDLWGAVPALKSVLLPSTSTPADIKEPSQLLEAMAACHALTRIDGVLSGDPLDLKMFESTGWLLDEPNTINYSRCDRQVSLLVRSPSTGTELGVIRQFPFSSELQRMSVIAIRLGALAAEPLVAFVKGSPEMIHSLCLPDSIPADFHNQLMEYTSHGYRVIGLAYRPLSPSVSLQSAQKLNRGEFEYDLQFLGLLVMENRLKPETVGSIGTLLGAKIRPVMVTGDNILTALSVARECGIIADTEAAVIVQTSDGPNGPNVNFVVYGDPRRRVTEAAVLSPSSPYRLAISGASWQAVRQHFSQLIPRLAVCGAVFARFSPVQKSQLVECLQELGYTVAMCGDGANDCGALKTAHAGISLSEAEASVASPFTSKEQNISCVIRLIQEGRCALVTSFGIFKFMACYSMCQFVSVLILYWIATNLTDNQFVYIDLFIITTLFVTFSYTAACESIAQEAPSHRLLSFVTCSSIALQCGIFVAFQTLAYFYVRWQSWFYPFVYDSSSDQMACYENTAVFLISVNQYIILAVVFSKSAPYRRSMLTNYAFMINIAIVVGVNLYVIFAPTDWLGNLLETWDAPRDNPNLSIKFVLVGAILMNFLIAFLVEQLVESVWFSRLVHRAGRRLISKPKEFERVARQLKLERGEWPPISVHFQRTGQRELLNFVAQGGGGSADEAVKPNQVSVEMKPMEADRPRADSEQQKKKKKKKYYTAL</sequence>
<dbReference type="FunFam" id="1.20.1110.10:FF:000023">
    <property type="entry name" value="Cation-transporting ATPase"/>
    <property type="match status" value="1"/>
</dbReference>
<dbReference type="InterPro" id="IPR018303">
    <property type="entry name" value="ATPase_P-typ_P_site"/>
</dbReference>
<dbReference type="SUPFAM" id="SSF56784">
    <property type="entry name" value="HAD-like"/>
    <property type="match status" value="1"/>
</dbReference>
<evidence type="ECO:0000256" key="8">
    <source>
        <dbReference type="ARBA" id="ARBA00022842"/>
    </source>
</evidence>
<dbReference type="GO" id="GO:0046872">
    <property type="term" value="F:metal ion binding"/>
    <property type="evidence" value="ECO:0007669"/>
    <property type="project" value="UniProtKB-UniRule"/>
</dbReference>
<dbReference type="GO" id="GO:0140358">
    <property type="term" value="F:P-type transmembrane transporter activity"/>
    <property type="evidence" value="ECO:0007669"/>
    <property type="project" value="InterPro"/>
</dbReference>
<evidence type="ECO:0000256" key="6">
    <source>
        <dbReference type="ARBA" id="ARBA00022741"/>
    </source>
</evidence>
<dbReference type="PRINTS" id="PR00119">
    <property type="entry name" value="CATATPASE"/>
</dbReference>
<evidence type="ECO:0000256" key="2">
    <source>
        <dbReference type="ARBA" id="ARBA00006000"/>
    </source>
</evidence>
<feature type="transmembrane region" description="Helical" evidence="13">
    <location>
        <begin position="1057"/>
        <end position="1078"/>
    </location>
</feature>
<evidence type="ECO:0000256" key="14">
    <source>
        <dbReference type="SAM" id="MobiDB-lite"/>
    </source>
</evidence>
<evidence type="ECO:0000259" key="17">
    <source>
        <dbReference type="Pfam" id="PF12409"/>
    </source>
</evidence>
<keyword evidence="10 13" id="KW-1133">Transmembrane helix</keyword>
<dbReference type="SUPFAM" id="SSF81665">
    <property type="entry name" value="Calcium ATPase, transmembrane domain M"/>
    <property type="match status" value="1"/>
</dbReference>
<dbReference type="GO" id="GO:0006874">
    <property type="term" value="P:intracellular calcium ion homeostasis"/>
    <property type="evidence" value="ECO:0007669"/>
    <property type="project" value="TreeGrafter"/>
</dbReference>
<keyword evidence="6 13" id="KW-0547">Nucleotide-binding</keyword>
<feature type="transmembrane region" description="Helical" evidence="13">
    <location>
        <begin position="1098"/>
        <end position="1118"/>
    </location>
</feature>
<comment type="catalytic activity">
    <reaction evidence="12 13">
        <text>ATP + H2O = ADP + phosphate + H(+)</text>
        <dbReference type="Rhea" id="RHEA:13065"/>
        <dbReference type="ChEBI" id="CHEBI:15377"/>
        <dbReference type="ChEBI" id="CHEBI:15378"/>
        <dbReference type="ChEBI" id="CHEBI:30616"/>
        <dbReference type="ChEBI" id="CHEBI:43474"/>
        <dbReference type="ChEBI" id="CHEBI:456216"/>
    </reaction>
</comment>
<evidence type="ECO:0000256" key="5">
    <source>
        <dbReference type="ARBA" id="ARBA00022723"/>
    </source>
</evidence>
<dbReference type="PANTHER" id="PTHR45630:SF8">
    <property type="entry name" value="CATION-TRANSPORTING ATPASE"/>
    <property type="match status" value="1"/>
</dbReference>
<feature type="domain" description="P5B-type ATPase N-terminal" evidence="17">
    <location>
        <begin position="13"/>
        <end position="173"/>
    </location>
</feature>
<evidence type="ECO:0000313" key="18">
    <source>
        <dbReference type="EMBL" id="PAA59819.1"/>
    </source>
</evidence>
<dbReference type="SFLD" id="SFLDF00027">
    <property type="entry name" value="p-type_atpase"/>
    <property type="match status" value="1"/>
</dbReference>
<feature type="compositionally biased region" description="Basic residues" evidence="14">
    <location>
        <begin position="1215"/>
        <end position="1226"/>
    </location>
</feature>
<dbReference type="SFLD" id="SFLDS00003">
    <property type="entry name" value="Haloacid_Dehalogenase"/>
    <property type="match status" value="1"/>
</dbReference>
<dbReference type="PANTHER" id="PTHR45630">
    <property type="entry name" value="CATION-TRANSPORTING ATPASE-RELATED"/>
    <property type="match status" value="1"/>
</dbReference>
<reference evidence="18 19" key="1">
    <citation type="submission" date="2017-06" db="EMBL/GenBank/DDBJ databases">
        <title>A platform for efficient transgenesis in Macrostomum lignano, a flatworm model organism for stem cell research.</title>
        <authorList>
            <person name="Berezikov E."/>
        </authorList>
    </citation>
    <scope>NUCLEOTIDE SEQUENCE [LARGE SCALE GENOMIC DNA]</scope>
    <source>
        <strain evidence="18">DV1</strain>
        <tissue evidence="18">Whole organism</tissue>
    </source>
</reference>
<dbReference type="EC" id="7.2.2.-" evidence="13"/>
<evidence type="ECO:0000259" key="15">
    <source>
        <dbReference type="Pfam" id="PF00122"/>
    </source>
</evidence>
<evidence type="ECO:0000256" key="3">
    <source>
        <dbReference type="ARBA" id="ARBA00022553"/>
    </source>
</evidence>
<evidence type="ECO:0000256" key="10">
    <source>
        <dbReference type="ARBA" id="ARBA00022989"/>
    </source>
</evidence>
<evidence type="ECO:0000256" key="12">
    <source>
        <dbReference type="ARBA" id="ARBA00049360"/>
    </source>
</evidence>
<feature type="compositionally biased region" description="Basic and acidic residues" evidence="14">
    <location>
        <begin position="1200"/>
        <end position="1214"/>
    </location>
</feature>
<dbReference type="Pfam" id="PF12409">
    <property type="entry name" value="P5-ATPase"/>
    <property type="match status" value="1"/>
</dbReference>
<dbReference type="NCBIfam" id="TIGR01657">
    <property type="entry name" value="P-ATPase-V"/>
    <property type="match status" value="1"/>
</dbReference>
<dbReference type="Pfam" id="PF00690">
    <property type="entry name" value="Cation_ATPase_N"/>
    <property type="match status" value="1"/>
</dbReference>
<evidence type="ECO:0000256" key="9">
    <source>
        <dbReference type="ARBA" id="ARBA00022967"/>
    </source>
</evidence>
<dbReference type="InterPro" id="IPR004014">
    <property type="entry name" value="ATPase_P-typ_cation-transptr_N"/>
</dbReference>
<keyword evidence="19" id="KW-1185">Reference proteome</keyword>
<dbReference type="GO" id="GO:0016887">
    <property type="term" value="F:ATP hydrolysis activity"/>
    <property type="evidence" value="ECO:0007669"/>
    <property type="project" value="InterPro"/>
</dbReference>
<dbReference type="InterPro" id="IPR036412">
    <property type="entry name" value="HAD-like_sf"/>
</dbReference>
<evidence type="ECO:0000256" key="7">
    <source>
        <dbReference type="ARBA" id="ARBA00022840"/>
    </source>
</evidence>
<dbReference type="InterPro" id="IPR059000">
    <property type="entry name" value="ATPase_P-type_domA"/>
</dbReference>
<feature type="transmembrane region" description="Helical" evidence="13">
    <location>
        <begin position="976"/>
        <end position="1003"/>
    </location>
</feature>
<evidence type="ECO:0000259" key="16">
    <source>
        <dbReference type="Pfam" id="PF00690"/>
    </source>
</evidence>
<feature type="transmembrane region" description="Helical" evidence="13">
    <location>
        <begin position="224"/>
        <end position="248"/>
    </location>
</feature>
<accession>A0A267EG31</accession>
<name>A0A267EG31_9PLAT</name>
<keyword evidence="3" id="KW-0597">Phosphoprotein</keyword>
<keyword evidence="8 13" id="KW-0460">Magnesium</keyword>
<evidence type="ECO:0000256" key="1">
    <source>
        <dbReference type="ARBA" id="ARBA00004141"/>
    </source>
</evidence>
<dbReference type="Gene3D" id="3.40.50.1000">
    <property type="entry name" value="HAD superfamily/HAD-like"/>
    <property type="match status" value="1"/>
</dbReference>
<dbReference type="FunFam" id="3.40.50.1000:FF:000068">
    <property type="entry name" value="Cation-transporting ATPase"/>
    <property type="match status" value="1"/>
</dbReference>
<dbReference type="Proteomes" id="UP000215902">
    <property type="component" value="Unassembled WGS sequence"/>
</dbReference>
<dbReference type="GO" id="GO:0005524">
    <property type="term" value="F:ATP binding"/>
    <property type="evidence" value="ECO:0007669"/>
    <property type="project" value="UniProtKB-UniRule"/>
</dbReference>
<dbReference type="Pfam" id="PF13246">
    <property type="entry name" value="Cation_ATPase"/>
    <property type="match status" value="1"/>
</dbReference>
<keyword evidence="11 13" id="KW-0472">Membrane</keyword>
<dbReference type="Gene3D" id="2.70.150.10">
    <property type="entry name" value="Calcium-transporting ATPase, cytoplasmic transduction domain A"/>
    <property type="match status" value="1"/>
</dbReference>
<dbReference type="InterPro" id="IPR023299">
    <property type="entry name" value="ATPase_P-typ_cyto_dom_N"/>
</dbReference>
<keyword evidence="5 13" id="KW-0479">Metal-binding</keyword>
<dbReference type="SUPFAM" id="SSF81653">
    <property type="entry name" value="Calcium ATPase, transduction domain A"/>
    <property type="match status" value="1"/>
</dbReference>
<feature type="domain" description="P-type ATPase A" evidence="15">
    <location>
        <begin position="300"/>
        <end position="406"/>
    </location>
</feature>
<feature type="transmembrane region" description="Helical" evidence="13">
    <location>
        <begin position="452"/>
        <end position="479"/>
    </location>
</feature>
<dbReference type="SFLD" id="SFLDG00002">
    <property type="entry name" value="C1.7:_P-type_atpase_like"/>
    <property type="match status" value="1"/>
</dbReference>
<dbReference type="InterPro" id="IPR047819">
    <property type="entry name" value="P5A-ATPase_N"/>
</dbReference>
<evidence type="ECO:0000313" key="19">
    <source>
        <dbReference type="Proteomes" id="UP000215902"/>
    </source>
</evidence>
<evidence type="ECO:0000256" key="4">
    <source>
        <dbReference type="ARBA" id="ARBA00022692"/>
    </source>
</evidence>
<dbReference type="InterPro" id="IPR044492">
    <property type="entry name" value="P_typ_ATPase_HD_dom"/>
</dbReference>
<evidence type="ECO:0000256" key="13">
    <source>
        <dbReference type="RuleBase" id="RU362082"/>
    </source>
</evidence>
<evidence type="ECO:0000256" key="11">
    <source>
        <dbReference type="ARBA" id="ARBA00023136"/>
    </source>
</evidence>
<dbReference type="OrthoDB" id="48943at2759"/>
<feature type="transmembrane region" description="Helical" evidence="13">
    <location>
        <begin position="420"/>
        <end position="440"/>
    </location>
</feature>
<dbReference type="InterPro" id="IPR023214">
    <property type="entry name" value="HAD_sf"/>
</dbReference>
<keyword evidence="9 13" id="KW-1278">Translocase</keyword>
<dbReference type="EMBL" id="NIVC01002225">
    <property type="protein sequence ID" value="PAA59819.1"/>
    <property type="molecule type" value="Genomic_DNA"/>
</dbReference>
<dbReference type="Gene3D" id="3.40.1110.10">
    <property type="entry name" value="Calcium-transporting ATPase, cytoplasmic domain N"/>
    <property type="match status" value="1"/>
</dbReference>
<keyword evidence="7 13" id="KW-0067">ATP-binding</keyword>
<comment type="caution">
    <text evidence="18">The sequence shown here is derived from an EMBL/GenBank/DDBJ whole genome shotgun (WGS) entry which is preliminary data.</text>
</comment>
<comment type="subcellular location">
    <subcellularLocation>
        <location evidence="1 13">Membrane</location>
        <topology evidence="1 13">Multi-pass membrane protein</topology>
    </subcellularLocation>
</comment>
<dbReference type="GO" id="GO:0016020">
    <property type="term" value="C:membrane"/>
    <property type="evidence" value="ECO:0007669"/>
    <property type="project" value="UniProtKB-SubCell"/>
</dbReference>
<feature type="transmembrane region" description="Helical" evidence="13">
    <location>
        <begin position="1027"/>
        <end position="1045"/>
    </location>
</feature>
<dbReference type="InterPro" id="IPR006544">
    <property type="entry name" value="P-type_TPase_V"/>
</dbReference>
<dbReference type="PROSITE" id="PS00154">
    <property type="entry name" value="ATPASE_E1_E2"/>
    <property type="match status" value="1"/>
</dbReference>
<dbReference type="InterPro" id="IPR023298">
    <property type="entry name" value="ATPase_P-typ_TM_dom_sf"/>
</dbReference>
<gene>
    <name evidence="18" type="ORF">BOX15_Mlig008303g2</name>
</gene>
<feature type="region of interest" description="Disordered" evidence="14">
    <location>
        <begin position="1182"/>
        <end position="1226"/>
    </location>
</feature>
<feature type="domain" description="Cation-transporting P-type ATPase N-terminal" evidence="16">
    <location>
        <begin position="196"/>
        <end position="247"/>
    </location>
</feature>
<dbReference type="NCBIfam" id="TIGR01494">
    <property type="entry name" value="ATPase_P-type"/>
    <property type="match status" value="2"/>
</dbReference>
<comment type="similarity">
    <text evidence="2 13">Belongs to the cation transport ATPase (P-type) (TC 3.A.3) family. Type V subfamily.</text>
</comment>
<dbReference type="AlphaFoldDB" id="A0A267EG31"/>
<dbReference type="SUPFAM" id="SSF81660">
    <property type="entry name" value="Metal cation-transporting ATPase, ATP-binding domain N"/>
    <property type="match status" value="1"/>
</dbReference>
<proteinExistence type="inferred from homology"/>
<feature type="transmembrane region" description="Helical" evidence="13">
    <location>
        <begin position="942"/>
        <end position="964"/>
    </location>
</feature>
<dbReference type="InterPro" id="IPR001757">
    <property type="entry name" value="P_typ_ATPase"/>
</dbReference>
<dbReference type="STRING" id="282301.A0A267EG31"/>
<keyword evidence="4 13" id="KW-0812">Transmembrane</keyword>